<proteinExistence type="predicted"/>
<evidence type="ECO:0000256" key="1">
    <source>
        <dbReference type="SAM" id="MobiDB-lite"/>
    </source>
</evidence>
<organism evidence="2 3">
    <name type="scientific">Cupriavidus metallidurans</name>
    <dbReference type="NCBI Taxonomy" id="119219"/>
    <lineage>
        <taxon>Bacteria</taxon>
        <taxon>Pseudomonadati</taxon>
        <taxon>Pseudomonadota</taxon>
        <taxon>Betaproteobacteria</taxon>
        <taxon>Burkholderiales</taxon>
        <taxon>Burkholderiaceae</taxon>
        <taxon>Cupriavidus</taxon>
    </lineage>
</organism>
<gene>
    <name evidence="2" type="ORF">DDF84_008675</name>
</gene>
<dbReference type="OrthoDB" id="8895840at2"/>
<dbReference type="EMBL" id="CP037900">
    <property type="protein sequence ID" value="QBP09828.1"/>
    <property type="molecule type" value="Genomic_DNA"/>
</dbReference>
<evidence type="ECO:0000313" key="3">
    <source>
        <dbReference type="Proteomes" id="UP000253772"/>
    </source>
</evidence>
<dbReference type="RefSeq" id="WP_017511701.1">
    <property type="nucleotide sequence ID" value="NZ_CP037900.1"/>
</dbReference>
<dbReference type="Proteomes" id="UP000253772">
    <property type="component" value="Chromosome c1"/>
</dbReference>
<accession>A0A482IM47</accession>
<sequence length="303" mass="32921">MARKPTQTAPAAVIVSEADTPSLPAAVAAQNLLDQRTTAIADQFGDGLPYDRTRIVSETRFYMAQSAEAMLEAGKRLILLKENEAHGEFVTIVESALGIHERAAQRMMKAALKYLSPALQSKATTLSVLGKAKLFELVAEDDEDLAELADGGTVAGLKLDDVDRMSVRELRASLRESRENADAQGRLLSEKNEKIDELAAKLNKKKPRIVTPDPDQEGEELRKEASAFAFEAEAVVRGKIRAAFQALAEHSDKHGAAHSAFMAGLLCQVELAVNELRSEFDIPEAPSGDPMPDWLKSGATRED</sequence>
<feature type="region of interest" description="Disordered" evidence="1">
    <location>
        <begin position="280"/>
        <end position="303"/>
    </location>
</feature>
<evidence type="ECO:0000313" key="2">
    <source>
        <dbReference type="EMBL" id="QBP09828.1"/>
    </source>
</evidence>
<name>A0A482IM47_9BURK</name>
<reference evidence="2 3" key="1">
    <citation type="submission" date="2019-03" db="EMBL/GenBank/DDBJ databases">
        <title>Comparative insights into the high quality Complete genome sequence of highly metal resistant Cupriavidus metallidurans strain BS1 isolated from a gold-copper mine.</title>
        <authorList>
            <person name="Mazhar H.S."/>
            <person name="Rensing C."/>
        </authorList>
    </citation>
    <scope>NUCLEOTIDE SEQUENCE [LARGE SCALE GENOMIC DNA]</scope>
    <source>
        <strain evidence="2 3">BS1</strain>
    </source>
</reference>
<protein>
    <submittedName>
        <fullName evidence="2">DUF3102 domain-containing protein</fullName>
    </submittedName>
</protein>
<dbReference type="AlphaFoldDB" id="A0A482IM47"/>